<evidence type="ECO:0000259" key="1">
    <source>
        <dbReference type="PROSITE" id="PS51819"/>
    </source>
</evidence>
<reference evidence="2" key="1">
    <citation type="submission" date="2020-08" db="EMBL/GenBank/DDBJ databases">
        <title>Genome public.</title>
        <authorList>
            <person name="Liu C."/>
            <person name="Sun Q."/>
        </authorList>
    </citation>
    <scope>NUCLEOTIDE SEQUENCE</scope>
    <source>
        <strain evidence="2">BX8</strain>
    </source>
</reference>
<dbReference type="EMBL" id="JACONZ010000002">
    <property type="protein sequence ID" value="MBC5581204.1"/>
    <property type="molecule type" value="Genomic_DNA"/>
</dbReference>
<organism evidence="2 3">
    <name type="scientific">Anaerofilum hominis</name>
    <dbReference type="NCBI Taxonomy" id="2763016"/>
    <lineage>
        <taxon>Bacteria</taxon>
        <taxon>Bacillati</taxon>
        <taxon>Bacillota</taxon>
        <taxon>Clostridia</taxon>
        <taxon>Eubacteriales</taxon>
        <taxon>Oscillospiraceae</taxon>
        <taxon>Anaerofilum</taxon>
    </lineage>
</organism>
<comment type="caution">
    <text evidence="2">The sequence shown here is derived from an EMBL/GenBank/DDBJ whole genome shotgun (WGS) entry which is preliminary data.</text>
</comment>
<evidence type="ECO:0000313" key="2">
    <source>
        <dbReference type="EMBL" id="MBC5581204.1"/>
    </source>
</evidence>
<dbReference type="AlphaFoldDB" id="A0A923I8R8"/>
<dbReference type="PROSITE" id="PS51819">
    <property type="entry name" value="VOC"/>
    <property type="match status" value="1"/>
</dbReference>
<dbReference type="InterPro" id="IPR029068">
    <property type="entry name" value="Glyas_Bleomycin-R_OHBP_Dase"/>
</dbReference>
<keyword evidence="3" id="KW-1185">Reference proteome</keyword>
<dbReference type="InterPro" id="IPR037523">
    <property type="entry name" value="VOC_core"/>
</dbReference>
<dbReference type="Gene3D" id="3.10.180.10">
    <property type="entry name" value="2,3-Dihydroxybiphenyl 1,2-Dioxygenase, domain 1"/>
    <property type="match status" value="1"/>
</dbReference>
<dbReference type="Pfam" id="PF00903">
    <property type="entry name" value="Glyoxalase"/>
    <property type="match status" value="1"/>
</dbReference>
<dbReference type="SUPFAM" id="SSF54593">
    <property type="entry name" value="Glyoxalase/Bleomycin resistance protein/Dihydroxybiphenyl dioxygenase"/>
    <property type="match status" value="1"/>
</dbReference>
<name>A0A923I8R8_9FIRM</name>
<evidence type="ECO:0000313" key="3">
    <source>
        <dbReference type="Proteomes" id="UP000659630"/>
    </source>
</evidence>
<feature type="domain" description="VOC" evidence="1">
    <location>
        <begin position="6"/>
        <end position="142"/>
    </location>
</feature>
<dbReference type="CDD" id="cd06587">
    <property type="entry name" value="VOC"/>
    <property type="match status" value="1"/>
</dbReference>
<protein>
    <submittedName>
        <fullName evidence="2">VOC family protein</fullName>
    </submittedName>
</protein>
<gene>
    <name evidence="2" type="ORF">H8S23_06760</name>
</gene>
<dbReference type="Proteomes" id="UP000659630">
    <property type="component" value="Unassembled WGS sequence"/>
</dbReference>
<accession>A0A923I8R8</accession>
<proteinExistence type="predicted"/>
<dbReference type="InterPro" id="IPR004360">
    <property type="entry name" value="Glyas_Fos-R_dOase_dom"/>
</dbReference>
<dbReference type="RefSeq" id="WP_186887568.1">
    <property type="nucleotide sequence ID" value="NZ_JACONZ010000002.1"/>
</dbReference>
<sequence>MAKINGLTHCSFRTNHFDEMVHFYRDILELPHLFTLRNEDGSVWIEYLKIAPREFIELFNERYTGDNNWRNRAHQHICLMVEDIVEAARSLEAKGVMICHGPIMENPPYRIPYEIDHSRGKCNSYGFFVHDPEGNEIEFMQYTDESLQVVNDHD</sequence>